<keyword evidence="6" id="KW-0256">Endoplasmic reticulum</keyword>
<comment type="similarity">
    <text evidence="3">Belongs to the PIGX family.</text>
</comment>
<dbReference type="STRING" id="3818.A0A445CWY4"/>
<dbReference type="PANTHER" id="PTHR28650">
    <property type="entry name" value="PHOSPHATIDYLINOSITOL-GLYCAN BIOSYNTHESIS CLASS X PROTEIN"/>
    <property type="match status" value="1"/>
</dbReference>
<protein>
    <recommendedName>
        <fullName evidence="13">Phosphatidylinositol-glycan biosynthesis class X protein</fullName>
    </recommendedName>
</protein>
<accession>A0A445CWY4</accession>
<evidence type="ECO:0000313" key="12">
    <source>
        <dbReference type="Proteomes" id="UP000289738"/>
    </source>
</evidence>
<keyword evidence="4" id="KW-0337">GPI-anchor biosynthesis</keyword>
<reference evidence="11 12" key="1">
    <citation type="submission" date="2019-01" db="EMBL/GenBank/DDBJ databases">
        <title>Sequencing of cultivated peanut Arachis hypogaea provides insights into genome evolution and oil improvement.</title>
        <authorList>
            <person name="Chen X."/>
        </authorList>
    </citation>
    <scope>NUCLEOTIDE SEQUENCE [LARGE SCALE GENOMIC DNA]</scope>
    <source>
        <strain evidence="12">cv. Fuhuasheng</strain>
        <tissue evidence="11">Leaves</tissue>
    </source>
</reference>
<dbReference type="Pfam" id="PF08320">
    <property type="entry name" value="PIG-X"/>
    <property type="match status" value="1"/>
</dbReference>
<feature type="transmembrane region" description="Helical" evidence="10">
    <location>
        <begin position="617"/>
        <end position="638"/>
    </location>
</feature>
<evidence type="ECO:0000256" key="5">
    <source>
        <dbReference type="ARBA" id="ARBA00022692"/>
    </source>
</evidence>
<keyword evidence="9" id="KW-0325">Glycoprotein</keyword>
<evidence type="ECO:0008006" key="13">
    <source>
        <dbReference type="Google" id="ProtNLM"/>
    </source>
</evidence>
<sequence>MPKNPNPTSKTTRPSFQNDVASVTSPLADVAVNETEGCIRSGPKIRFGLEMLLQILNWFRSVKVTALLLLLFSSALLRLFFPCSFSSRRWCSFGEEGHKPCSAALLLGAGSENRQKTVEPDENRPVGPNRNPAGLHKKGCSFVSFSLSPFLSFRQRNHSNPTTKPLHCNPAPPPRGVAYCRRPSHSKFAIRHLASLVLQIFNPCSLSPIAVASSSSASVVFPRVRRRLFAVHARVFVRVLRRSRSLGVHRSRSLAVHRSSSRSSGSHVALLQTLRPTRALHSAIGLLAFVPAVSSLNPPPDNTLRQHQYSSSNSATSDFYYRQHGRMKLETESLKDVKCNDGKEKEKESTYLFSPLSTQQLRVHIRIYSPKIVDSANSNFNSGNDRTFHPIKKFVMQSYFDRHIELHDSVFDNFMSQEDNVGLCQVLPKNHDFVPRLSVLKRELIGEGSHRHVSTLLKFQARRSESSSQLLSSSCDFIIIERLPTGVFADPFELQRLVQRGVFNDVDVFGDTNLELPSFLSNRSAVEIHLVVDPNKFLEPTDIKIELPLHARYQPLNESGYSTVELGMPDILVRCSTKERSENQNYFFKLTNNDADVMYEADVLWRIPSGKKAHSNLVFVITFSAALLSTLVIVLSSLEYSKSRVRKDSKQS</sequence>
<comment type="caution">
    <text evidence="11">The sequence shown here is derived from an EMBL/GenBank/DDBJ whole genome shotgun (WGS) entry which is preliminary data.</text>
</comment>
<evidence type="ECO:0000256" key="2">
    <source>
        <dbReference type="ARBA" id="ARBA00004687"/>
    </source>
</evidence>
<evidence type="ECO:0000256" key="4">
    <source>
        <dbReference type="ARBA" id="ARBA00022502"/>
    </source>
</evidence>
<evidence type="ECO:0000256" key="9">
    <source>
        <dbReference type="ARBA" id="ARBA00023180"/>
    </source>
</evidence>
<dbReference type="EMBL" id="SDMP01000006">
    <property type="protein sequence ID" value="RYR55446.1"/>
    <property type="molecule type" value="Genomic_DNA"/>
</dbReference>
<dbReference type="GO" id="GO:0005789">
    <property type="term" value="C:endoplasmic reticulum membrane"/>
    <property type="evidence" value="ECO:0007669"/>
    <property type="project" value="UniProtKB-SubCell"/>
</dbReference>
<evidence type="ECO:0000256" key="1">
    <source>
        <dbReference type="ARBA" id="ARBA00004389"/>
    </source>
</evidence>
<comment type="subcellular location">
    <subcellularLocation>
        <location evidence="1">Endoplasmic reticulum membrane</location>
        <topology evidence="1">Single-pass membrane protein</topology>
    </subcellularLocation>
</comment>
<gene>
    <name evidence="11" type="ORF">Ahy_A06g030659</name>
</gene>
<evidence type="ECO:0000256" key="6">
    <source>
        <dbReference type="ARBA" id="ARBA00022824"/>
    </source>
</evidence>
<keyword evidence="8 10" id="KW-0472">Membrane</keyword>
<keyword evidence="7 10" id="KW-1133">Transmembrane helix</keyword>
<dbReference type="InterPro" id="IPR040039">
    <property type="entry name" value="PIGX"/>
</dbReference>
<keyword evidence="12" id="KW-1185">Reference proteome</keyword>
<evidence type="ECO:0000256" key="10">
    <source>
        <dbReference type="SAM" id="Phobius"/>
    </source>
</evidence>
<comment type="pathway">
    <text evidence="2">Glycolipid biosynthesis; glycosylphosphatidylinositol-anchor biosynthesis.</text>
</comment>
<dbReference type="UniPathway" id="UPA00196"/>
<dbReference type="GO" id="GO:0006506">
    <property type="term" value="P:GPI anchor biosynthetic process"/>
    <property type="evidence" value="ECO:0007669"/>
    <property type="project" value="UniProtKB-UniPathway"/>
</dbReference>
<name>A0A445CWY4_ARAHY</name>
<evidence type="ECO:0000256" key="8">
    <source>
        <dbReference type="ARBA" id="ARBA00023136"/>
    </source>
</evidence>
<evidence type="ECO:0000256" key="3">
    <source>
        <dbReference type="ARBA" id="ARBA00010345"/>
    </source>
</evidence>
<dbReference type="Proteomes" id="UP000289738">
    <property type="component" value="Chromosome A06"/>
</dbReference>
<keyword evidence="5 10" id="KW-0812">Transmembrane</keyword>
<evidence type="ECO:0000256" key="7">
    <source>
        <dbReference type="ARBA" id="ARBA00022989"/>
    </source>
</evidence>
<dbReference type="SMART" id="SM00780">
    <property type="entry name" value="PIG-X"/>
    <property type="match status" value="1"/>
</dbReference>
<proteinExistence type="inferred from homology"/>
<organism evidence="11 12">
    <name type="scientific">Arachis hypogaea</name>
    <name type="common">Peanut</name>
    <dbReference type="NCBI Taxonomy" id="3818"/>
    <lineage>
        <taxon>Eukaryota</taxon>
        <taxon>Viridiplantae</taxon>
        <taxon>Streptophyta</taxon>
        <taxon>Embryophyta</taxon>
        <taxon>Tracheophyta</taxon>
        <taxon>Spermatophyta</taxon>
        <taxon>Magnoliopsida</taxon>
        <taxon>eudicotyledons</taxon>
        <taxon>Gunneridae</taxon>
        <taxon>Pentapetalae</taxon>
        <taxon>rosids</taxon>
        <taxon>fabids</taxon>
        <taxon>Fabales</taxon>
        <taxon>Fabaceae</taxon>
        <taxon>Papilionoideae</taxon>
        <taxon>50 kb inversion clade</taxon>
        <taxon>dalbergioids sensu lato</taxon>
        <taxon>Dalbergieae</taxon>
        <taxon>Pterocarpus clade</taxon>
        <taxon>Arachis</taxon>
    </lineage>
</organism>
<dbReference type="InterPro" id="IPR013233">
    <property type="entry name" value="PIG-X/PBN1"/>
</dbReference>
<evidence type="ECO:0000313" key="11">
    <source>
        <dbReference type="EMBL" id="RYR55446.1"/>
    </source>
</evidence>
<dbReference type="AlphaFoldDB" id="A0A445CWY4"/>
<dbReference type="PANTHER" id="PTHR28650:SF1">
    <property type="entry name" value="PHOSPHATIDYLINOSITOL-GLYCAN BIOSYNTHESIS CLASS X PROTEIN"/>
    <property type="match status" value="1"/>
</dbReference>